<sequence length="153" mass="17420">MTALGFDCIARGMLTARGLQAPSSASTQPFQLPGLGGTSPWTWLWKHYGLVTRGIISSWLYIGNLTLYVFCLWSFDLTVTQNLWENVPEAEQGTMNGVQCSLDRLRDPIHFFLVMLAPRPQQFGMSLFLPHAVCDPWAWLHFLYARRSKRKKA</sequence>
<evidence type="ECO:0000256" key="4">
    <source>
        <dbReference type="ARBA" id="ARBA00022989"/>
    </source>
</evidence>
<dbReference type="AlphaFoldDB" id="A6K579"/>
<dbReference type="GO" id="GO:0005381">
    <property type="term" value="F:iron ion transmembrane transporter activity"/>
    <property type="evidence" value="ECO:0007669"/>
    <property type="project" value="UniProtKB-UniRule"/>
</dbReference>
<keyword evidence="4 6" id="KW-1133">Transmembrane helix</keyword>
<dbReference type="EMBL" id="CH474020">
    <property type="protein sequence ID" value="EDL99388.1"/>
    <property type="molecule type" value="Genomic_DNA"/>
</dbReference>
<dbReference type="Proteomes" id="UP000234681">
    <property type="component" value="Chromosome 4"/>
</dbReference>
<keyword evidence="6" id="KW-0406">Ion transport</keyword>
<accession>A6K579</accession>
<feature type="transmembrane region" description="Helical" evidence="6">
    <location>
        <begin position="123"/>
        <end position="144"/>
    </location>
</feature>
<name>A6K579_RAT</name>
<comment type="subcellular location">
    <subcellularLocation>
        <location evidence="1 6">Membrane</location>
        <topology evidence="1 6">Multi-pass membrane protein</topology>
    </subcellularLocation>
</comment>
<keyword evidence="2 6" id="KW-0813">Transport</keyword>
<protein>
    <recommendedName>
        <fullName evidence="6">Solute carrier family 40 member</fullName>
    </recommendedName>
</protein>
<organism evidence="7 8">
    <name type="scientific">Rattus norvegicus</name>
    <name type="common">Rat</name>
    <dbReference type="NCBI Taxonomy" id="10116"/>
    <lineage>
        <taxon>Eukaryota</taxon>
        <taxon>Metazoa</taxon>
        <taxon>Chordata</taxon>
        <taxon>Craniata</taxon>
        <taxon>Vertebrata</taxon>
        <taxon>Euteleostomi</taxon>
        <taxon>Mammalia</taxon>
        <taxon>Eutheria</taxon>
        <taxon>Euarchontoglires</taxon>
        <taxon>Glires</taxon>
        <taxon>Rodentia</taxon>
        <taxon>Myomorpha</taxon>
        <taxon>Muroidea</taxon>
        <taxon>Muridae</taxon>
        <taxon>Murinae</taxon>
        <taxon>Rattus</taxon>
    </lineage>
</organism>
<keyword evidence="3 6" id="KW-0812">Transmembrane</keyword>
<feature type="non-terminal residue" evidence="7">
    <location>
        <position position="153"/>
    </location>
</feature>
<comment type="similarity">
    <text evidence="6">Belongs to the ferroportin (FP) (TC 2.A.100) family. SLC40A subfamily.</text>
</comment>
<evidence type="ECO:0000313" key="8">
    <source>
        <dbReference type="Proteomes" id="UP000234681"/>
    </source>
</evidence>
<keyword evidence="5 6" id="KW-0472">Membrane</keyword>
<evidence type="ECO:0000256" key="6">
    <source>
        <dbReference type="RuleBase" id="RU365065"/>
    </source>
</evidence>
<dbReference type="Pfam" id="PF06963">
    <property type="entry name" value="FPN1"/>
    <property type="match status" value="1"/>
</dbReference>
<proteinExistence type="inferred from homology"/>
<evidence type="ECO:0000256" key="5">
    <source>
        <dbReference type="ARBA" id="ARBA00023136"/>
    </source>
</evidence>
<dbReference type="InterPro" id="IPR009716">
    <property type="entry name" value="Ferroportin-1"/>
</dbReference>
<comment type="function">
    <text evidence="6">May be involved in iron transport and iron homeostasis.</text>
</comment>
<reference evidence="8" key="1">
    <citation type="submission" date="2005-09" db="EMBL/GenBank/DDBJ databases">
        <authorList>
            <person name="Mural R.J."/>
            <person name="Li P.W."/>
            <person name="Adams M.D."/>
            <person name="Amanatides P.G."/>
            <person name="Baden-Tillson H."/>
            <person name="Barnstead M."/>
            <person name="Chin S.H."/>
            <person name="Dew I."/>
            <person name="Evans C.A."/>
            <person name="Ferriera S."/>
            <person name="Flanigan M."/>
            <person name="Fosler C."/>
            <person name="Glodek A."/>
            <person name="Gu Z."/>
            <person name="Holt R.A."/>
            <person name="Jennings D."/>
            <person name="Kraft C.L."/>
            <person name="Lu F."/>
            <person name="Nguyen T."/>
            <person name="Nusskern D.R."/>
            <person name="Pfannkoch C.M."/>
            <person name="Sitter C."/>
            <person name="Sutton G.G."/>
            <person name="Venter J.C."/>
            <person name="Wang Z."/>
            <person name="Woodage T."/>
            <person name="Zheng X.H."/>
            <person name="Zhong F."/>
        </authorList>
    </citation>
    <scope>NUCLEOTIDE SEQUENCE [LARGE SCALE GENOMIC DNA]</scope>
    <source>
        <strain>BN</strain>
        <strain evidence="8">Sprague-Dawley</strain>
    </source>
</reference>
<evidence type="ECO:0000256" key="1">
    <source>
        <dbReference type="ARBA" id="ARBA00004141"/>
    </source>
</evidence>
<gene>
    <name evidence="7" type="ORF">rCG_24367</name>
</gene>
<evidence type="ECO:0000313" key="7">
    <source>
        <dbReference type="EMBL" id="EDL99388.1"/>
    </source>
</evidence>
<dbReference type="PANTHER" id="PTHR11660:SF50">
    <property type="entry name" value="SOLUTE CARRIER FAMILY 40 MEMBER"/>
    <property type="match status" value="1"/>
</dbReference>
<dbReference type="GO" id="GO:0016020">
    <property type="term" value="C:membrane"/>
    <property type="evidence" value="ECO:0007669"/>
    <property type="project" value="UniProtKB-SubCell"/>
</dbReference>
<dbReference type="PANTHER" id="PTHR11660">
    <property type="entry name" value="SOLUTE CARRIER FAMILY 40 MEMBER"/>
    <property type="match status" value="1"/>
</dbReference>
<comment type="caution">
    <text evidence="6">Lacks conserved residue(s) required for the propagation of feature annotation.</text>
</comment>
<evidence type="ECO:0000256" key="2">
    <source>
        <dbReference type="ARBA" id="ARBA00022448"/>
    </source>
</evidence>
<feature type="transmembrane region" description="Helical" evidence="6">
    <location>
        <begin position="55"/>
        <end position="75"/>
    </location>
</feature>
<evidence type="ECO:0000256" key="3">
    <source>
        <dbReference type="ARBA" id="ARBA00022692"/>
    </source>
</evidence>